<dbReference type="Gene3D" id="3.40.1800.20">
    <property type="match status" value="1"/>
</dbReference>
<keyword evidence="4 6" id="KW-0862">Zinc</keyword>
<name>A0AAW1UKS5_9CUCU</name>
<dbReference type="PROSITE" id="PS51915">
    <property type="entry name" value="ZAD"/>
    <property type="match status" value="1"/>
</dbReference>
<proteinExistence type="predicted"/>
<dbReference type="Gene3D" id="3.30.160.60">
    <property type="entry name" value="Classic Zinc Finger"/>
    <property type="match status" value="2"/>
</dbReference>
<dbReference type="PANTHER" id="PTHR24409:SF295">
    <property type="entry name" value="AZ2-RELATED"/>
    <property type="match status" value="1"/>
</dbReference>
<evidence type="ECO:0000256" key="1">
    <source>
        <dbReference type="ARBA" id="ARBA00022723"/>
    </source>
</evidence>
<protein>
    <submittedName>
        <fullName evidence="10">Uncharacterized protein</fullName>
    </submittedName>
</protein>
<sequence length="920" mass="106883">MEANESDIQQDLCRLCNSEADENSEMFSVFDKNEEGQEIINLIQDCLHLIVCRTDPLSKSVCAECLENLNNLYKFKKKTLEVANKHKEKLRTNGDNDESVQVFLSYEKVNNGESESSEQGGEKPEDEIKKDAATSTEDINILCNNCQAEILGAHKVSSELELCAELHQAIADSFSRNKIVTSDKTLRSKRKRSQAFYHELDDSLCSSLTEFTNTESSQCFEFQSESDSVEDDDDSRSPKRRKLDNSKEPVVQTPEVSFETKFEEEDEYRYNPLSLLQLCLNVINKENIPEHEPDDFYEELVEPKCSYCGKTYRNSKLLALHEVTHMSIELGEKVDNPIPWHESRDDAHIRNKWLTSEDDIVEEESYMENETMESEAIEIEPEEEEESLLIPVGSAEQRDGQNYEVTREVNLIDGKPYVDGLPLSDYPKEERRAFYHSMRIGKVNKRFCALCRYSFKDNWAIESHYFSMACYYTCRYCGMRFNKQRNRFEEHLEVHIKNNHEYSKKVFAASKNNNIVPKVLLPKKRYSAKDKDLDVMLPQPIEVRDYTPISKKLMKREFKCKQESLDYCPSTALLVRDYTPISKKNMKPEFQVKQEPLDYCPSTVLFEQTQQMQQPQLQTSQMKTGNQAYFCRKCYKVFFKLDEFNVHSRNCDFNQFSGTKAQNVEPTQTTNSGRPVRNCAKEAGPYRDELYIPEHLLKDQVHTSSSQGPYICYICNTPFPTIYSRNSHMRIHKAENIRDTPPSTIQNQPNKYRSAYQDSNQFQKTSVAHLAQVKQEPLDLEPEVEIHEQTTQDNYSANISPSVSITPIRKNPNQKTQINANVMKLVQNNPQLSIKNRETQQQNHQQMQQQQLQYQQMMGGPPDDKTYKCSSCWEAFANKSHLYFHKKNQCEGSKYPCPFCKKRFGTEAAYSSHIFYSHPE</sequence>
<feature type="binding site" evidence="6">
    <location>
        <position position="13"/>
    </location>
    <ligand>
        <name>Zn(2+)</name>
        <dbReference type="ChEBI" id="CHEBI:29105"/>
    </ligand>
</feature>
<dbReference type="Pfam" id="PF00096">
    <property type="entry name" value="zf-C2H2"/>
    <property type="match status" value="1"/>
</dbReference>
<evidence type="ECO:0000256" key="7">
    <source>
        <dbReference type="SAM" id="MobiDB-lite"/>
    </source>
</evidence>
<feature type="binding site" evidence="6">
    <location>
        <position position="65"/>
    </location>
    <ligand>
        <name>Zn(2+)</name>
        <dbReference type="ChEBI" id="CHEBI:29105"/>
    </ligand>
</feature>
<keyword evidence="2" id="KW-0677">Repeat</keyword>
<evidence type="ECO:0000259" key="9">
    <source>
        <dbReference type="PROSITE" id="PS51915"/>
    </source>
</evidence>
<gene>
    <name evidence="10" type="ORF">WA026_016296</name>
</gene>
<organism evidence="10 11">
    <name type="scientific">Henosepilachna vigintioctopunctata</name>
    <dbReference type="NCBI Taxonomy" id="420089"/>
    <lineage>
        <taxon>Eukaryota</taxon>
        <taxon>Metazoa</taxon>
        <taxon>Ecdysozoa</taxon>
        <taxon>Arthropoda</taxon>
        <taxon>Hexapoda</taxon>
        <taxon>Insecta</taxon>
        <taxon>Pterygota</taxon>
        <taxon>Neoptera</taxon>
        <taxon>Endopterygota</taxon>
        <taxon>Coleoptera</taxon>
        <taxon>Polyphaga</taxon>
        <taxon>Cucujiformia</taxon>
        <taxon>Coccinelloidea</taxon>
        <taxon>Coccinellidae</taxon>
        <taxon>Epilachninae</taxon>
        <taxon>Epilachnini</taxon>
        <taxon>Henosepilachna</taxon>
    </lineage>
</organism>
<feature type="domain" description="C2H2-type" evidence="8">
    <location>
        <begin position="710"/>
        <end position="737"/>
    </location>
</feature>
<dbReference type="SMART" id="SM00355">
    <property type="entry name" value="ZnF_C2H2"/>
    <property type="match status" value="6"/>
</dbReference>
<evidence type="ECO:0000256" key="6">
    <source>
        <dbReference type="PROSITE-ProRule" id="PRU01263"/>
    </source>
</evidence>
<dbReference type="PANTHER" id="PTHR24409">
    <property type="entry name" value="ZINC FINGER PROTEIN 142"/>
    <property type="match status" value="1"/>
</dbReference>
<evidence type="ECO:0000256" key="3">
    <source>
        <dbReference type="ARBA" id="ARBA00022771"/>
    </source>
</evidence>
<evidence type="ECO:0000259" key="8">
    <source>
        <dbReference type="PROSITE" id="PS50157"/>
    </source>
</evidence>
<keyword evidence="1 6" id="KW-0479">Metal-binding</keyword>
<dbReference type="GO" id="GO:0008270">
    <property type="term" value="F:zinc ion binding"/>
    <property type="evidence" value="ECO:0007669"/>
    <property type="project" value="UniProtKB-UniRule"/>
</dbReference>
<feature type="domain" description="C2H2-type" evidence="8">
    <location>
        <begin position="867"/>
        <end position="896"/>
    </location>
</feature>
<evidence type="ECO:0000256" key="4">
    <source>
        <dbReference type="ARBA" id="ARBA00022833"/>
    </source>
</evidence>
<evidence type="ECO:0000256" key="2">
    <source>
        <dbReference type="ARBA" id="ARBA00022737"/>
    </source>
</evidence>
<feature type="binding site" evidence="6">
    <location>
        <position position="16"/>
    </location>
    <ligand>
        <name>Zn(2+)</name>
        <dbReference type="ChEBI" id="CHEBI:29105"/>
    </ligand>
</feature>
<dbReference type="SUPFAM" id="SSF57667">
    <property type="entry name" value="beta-beta-alpha zinc fingers"/>
    <property type="match status" value="1"/>
</dbReference>
<feature type="region of interest" description="Disordered" evidence="7">
    <location>
        <begin position="110"/>
        <end position="131"/>
    </location>
</feature>
<dbReference type="PROSITE" id="PS00028">
    <property type="entry name" value="ZINC_FINGER_C2H2_1"/>
    <property type="match status" value="3"/>
</dbReference>
<keyword evidence="3 5" id="KW-0863">Zinc-finger</keyword>
<dbReference type="GO" id="GO:0000977">
    <property type="term" value="F:RNA polymerase II transcription regulatory region sequence-specific DNA binding"/>
    <property type="evidence" value="ECO:0007669"/>
    <property type="project" value="TreeGrafter"/>
</dbReference>
<dbReference type="InterPro" id="IPR012934">
    <property type="entry name" value="Znf_AD"/>
</dbReference>
<feature type="region of interest" description="Disordered" evidence="7">
    <location>
        <begin position="222"/>
        <end position="255"/>
    </location>
</feature>
<reference evidence="10 11" key="1">
    <citation type="submission" date="2023-03" db="EMBL/GenBank/DDBJ databases">
        <title>Genome insight into feeding habits of ladybird beetles.</title>
        <authorList>
            <person name="Li H.-S."/>
            <person name="Huang Y.-H."/>
            <person name="Pang H."/>
        </authorList>
    </citation>
    <scope>NUCLEOTIDE SEQUENCE [LARGE SCALE GENOMIC DNA]</scope>
    <source>
        <strain evidence="10">SYSU_2023b</strain>
        <tissue evidence="10">Whole body</tissue>
    </source>
</reference>
<keyword evidence="11" id="KW-1185">Reference proteome</keyword>
<feature type="domain" description="C2H2-type" evidence="8">
    <location>
        <begin position="303"/>
        <end position="325"/>
    </location>
</feature>
<feature type="binding site" evidence="6">
    <location>
        <position position="62"/>
    </location>
    <ligand>
        <name>Zn(2+)</name>
        <dbReference type="ChEBI" id="CHEBI:29105"/>
    </ligand>
</feature>
<dbReference type="SUPFAM" id="SSF57716">
    <property type="entry name" value="Glucocorticoid receptor-like (DNA-binding domain)"/>
    <property type="match status" value="1"/>
</dbReference>
<dbReference type="AlphaFoldDB" id="A0AAW1UKS5"/>
<feature type="domain" description="C2H2-type" evidence="8">
    <location>
        <begin position="895"/>
        <end position="920"/>
    </location>
</feature>
<dbReference type="GO" id="GO:0005634">
    <property type="term" value="C:nucleus"/>
    <property type="evidence" value="ECO:0007669"/>
    <property type="project" value="InterPro"/>
</dbReference>
<dbReference type="EMBL" id="JARQZJ010000069">
    <property type="protein sequence ID" value="KAK9881406.1"/>
    <property type="molecule type" value="Genomic_DNA"/>
</dbReference>
<feature type="compositionally biased region" description="Basic and acidic residues" evidence="7">
    <location>
        <begin position="120"/>
        <end position="131"/>
    </location>
</feature>
<accession>A0AAW1UKS5</accession>
<feature type="domain" description="ZAD" evidence="9">
    <location>
        <begin position="11"/>
        <end position="89"/>
    </location>
</feature>
<evidence type="ECO:0000313" key="11">
    <source>
        <dbReference type="Proteomes" id="UP001431783"/>
    </source>
</evidence>
<dbReference type="SMART" id="SM00868">
    <property type="entry name" value="zf-AD"/>
    <property type="match status" value="1"/>
</dbReference>
<dbReference type="GO" id="GO:0000981">
    <property type="term" value="F:DNA-binding transcription factor activity, RNA polymerase II-specific"/>
    <property type="evidence" value="ECO:0007669"/>
    <property type="project" value="TreeGrafter"/>
</dbReference>
<comment type="caution">
    <text evidence="10">The sequence shown here is derived from an EMBL/GenBank/DDBJ whole genome shotgun (WGS) entry which is preliminary data.</text>
</comment>
<dbReference type="Proteomes" id="UP001431783">
    <property type="component" value="Unassembled WGS sequence"/>
</dbReference>
<dbReference type="PROSITE" id="PS50157">
    <property type="entry name" value="ZINC_FINGER_C2H2_2"/>
    <property type="match status" value="4"/>
</dbReference>
<evidence type="ECO:0000256" key="5">
    <source>
        <dbReference type="PROSITE-ProRule" id="PRU00042"/>
    </source>
</evidence>
<dbReference type="Pfam" id="PF07776">
    <property type="entry name" value="zf-AD"/>
    <property type="match status" value="1"/>
</dbReference>
<dbReference type="InterPro" id="IPR013087">
    <property type="entry name" value="Znf_C2H2_type"/>
</dbReference>
<dbReference type="InterPro" id="IPR036236">
    <property type="entry name" value="Znf_C2H2_sf"/>
</dbReference>
<evidence type="ECO:0000313" key="10">
    <source>
        <dbReference type="EMBL" id="KAK9881406.1"/>
    </source>
</evidence>